<keyword evidence="5 7" id="KW-0472">Membrane</keyword>
<evidence type="ECO:0000256" key="7">
    <source>
        <dbReference type="SAM" id="Phobius"/>
    </source>
</evidence>
<sequence length="914" mass="101067">MAVMRRYERWLVAMAVTAARRPVWTLMATLLTVTAALGAACWQLKYFPQRDALLSADNPCQKRWLQYIQRFGADEDAVIVITGANPARQKEAADAVAARLTARPELFDRVFYRVDLRPLQYRALLYLSVPELEQLWESIRHLEPLLGEQGRWGWRMLSIQTLLSRAAAALVSDSPSKMDALLLAQLPALLRAGSARLHAESGPPPWQWTPHQQHQQESWSEALQQPQYLQTPDGTTTVLLCRLVGADASPQESRQAVVTLRALLDEVQADYPDLTLGLTGLPVLESDEMTQADQDARRATLIALLGVIALYAWVYRGLRYPLLTVLTLVIGTIWALGWATWTVGHLNILSAAFAVMMIGVGDYGVLWVARYDEGRQQGLAPLAAIEYAGRMAGPSIVTAALTTGTAFGALLAVDFQAVAELGWIAGCGVLFCALSCCTVLPALLVISERWSQRTTSRDVRQEQPAQLTIPRLVLPLAAILLVLAGVGIGKIHYDHNLLHLQARNLESVYWQQHLNTHAAGMTWDALSIAESREEAADLAQRYRAIPEVNHVVEVASLLPGEQERKLPLLQEIHQRLQRLPEVPPLPAVAVEAERVVRLAEQVAALAAGRTELQEAARRFAQRVREAPEASQRLRDLDRWLSAELFTGLRQLREMSHPVAVTQADIPVALRERYVSQDGAFLVRAFAREDLWEYAALERFIQAVATVDPQATGKTFRTYEGLRQMQRGFAWACVYALAVVAFILWLDLRRGWAWLAALLPLTAGLLLTAGTMGWCGVDWNPANLVALPLLLGIGLDNGVHVLHDYLHRHDKSQPWQLGRSVARGIIVAGLTTLIGFAALALARHRGMASLGIVMSLGVAWCLLTAVVLLPALLQESQKFPHGRRLGLLRTFAVFRRLFQRALSLPVQAGGSRTAS</sequence>
<comment type="subcellular location">
    <subcellularLocation>
        <location evidence="1">Cell membrane</location>
        <topology evidence="1">Multi-pass membrane protein</topology>
    </subcellularLocation>
</comment>
<accession>A0A7V8VG75</accession>
<keyword evidence="3 7" id="KW-0812">Transmembrane</keyword>
<feature type="transmembrane region" description="Helical" evidence="7">
    <location>
        <begin position="299"/>
        <end position="315"/>
    </location>
</feature>
<dbReference type="Pfam" id="PF03176">
    <property type="entry name" value="MMPL"/>
    <property type="match status" value="2"/>
</dbReference>
<name>A0A7V8VG75_9BACT</name>
<gene>
    <name evidence="9" type="ORF">H0921_15045</name>
</gene>
<feature type="transmembrane region" description="Helical" evidence="7">
    <location>
        <begin position="752"/>
        <end position="771"/>
    </location>
</feature>
<evidence type="ECO:0000256" key="3">
    <source>
        <dbReference type="ARBA" id="ARBA00022692"/>
    </source>
</evidence>
<dbReference type="EMBL" id="JACEFB010000014">
    <property type="protein sequence ID" value="MBA2227474.1"/>
    <property type="molecule type" value="Genomic_DNA"/>
</dbReference>
<dbReference type="Proteomes" id="UP000542342">
    <property type="component" value="Unassembled WGS sequence"/>
</dbReference>
<evidence type="ECO:0000313" key="10">
    <source>
        <dbReference type="Proteomes" id="UP000542342"/>
    </source>
</evidence>
<evidence type="ECO:0000256" key="4">
    <source>
        <dbReference type="ARBA" id="ARBA00022989"/>
    </source>
</evidence>
<feature type="transmembrane region" description="Helical" evidence="7">
    <location>
        <begin position="322"/>
        <end position="341"/>
    </location>
</feature>
<feature type="domain" description="Membrane transport protein MMPL" evidence="8">
    <location>
        <begin position="609"/>
        <end position="873"/>
    </location>
</feature>
<feature type="domain" description="Membrane transport protein MMPL" evidence="8">
    <location>
        <begin position="210"/>
        <end position="458"/>
    </location>
</feature>
<feature type="transmembrane region" description="Helical" evidence="7">
    <location>
        <begin position="847"/>
        <end position="872"/>
    </location>
</feature>
<evidence type="ECO:0000256" key="2">
    <source>
        <dbReference type="ARBA" id="ARBA00022475"/>
    </source>
</evidence>
<dbReference type="SUPFAM" id="SSF82866">
    <property type="entry name" value="Multidrug efflux transporter AcrB transmembrane domain"/>
    <property type="match status" value="2"/>
</dbReference>
<feature type="transmembrane region" description="Helical" evidence="7">
    <location>
        <begin position="396"/>
        <end position="417"/>
    </location>
</feature>
<evidence type="ECO:0000259" key="8">
    <source>
        <dbReference type="Pfam" id="PF03176"/>
    </source>
</evidence>
<dbReference type="PANTHER" id="PTHR33406">
    <property type="entry name" value="MEMBRANE PROTEIN MJ1562-RELATED"/>
    <property type="match status" value="1"/>
</dbReference>
<evidence type="ECO:0000256" key="5">
    <source>
        <dbReference type="ARBA" id="ARBA00023136"/>
    </source>
</evidence>
<feature type="transmembrane region" description="Helical" evidence="7">
    <location>
        <begin position="727"/>
        <end position="745"/>
    </location>
</feature>
<protein>
    <submittedName>
        <fullName evidence="9">MMPL family transporter</fullName>
    </submittedName>
</protein>
<dbReference type="AlphaFoldDB" id="A0A7V8VG75"/>
<proteinExistence type="predicted"/>
<keyword evidence="10" id="KW-1185">Reference proteome</keyword>
<dbReference type="GO" id="GO:0005886">
    <property type="term" value="C:plasma membrane"/>
    <property type="evidence" value="ECO:0007669"/>
    <property type="project" value="UniProtKB-SubCell"/>
</dbReference>
<feature type="transmembrane region" description="Helical" evidence="7">
    <location>
        <begin position="467"/>
        <end position="488"/>
    </location>
</feature>
<dbReference type="InterPro" id="IPR050545">
    <property type="entry name" value="Mycobact_MmpL"/>
</dbReference>
<dbReference type="Gene3D" id="1.20.1640.10">
    <property type="entry name" value="Multidrug efflux transporter AcrB transmembrane domain"/>
    <property type="match status" value="2"/>
</dbReference>
<feature type="transmembrane region" description="Helical" evidence="7">
    <location>
        <begin position="347"/>
        <end position="369"/>
    </location>
</feature>
<feature type="transmembrane region" description="Helical" evidence="7">
    <location>
        <begin position="423"/>
        <end position="446"/>
    </location>
</feature>
<feature type="region of interest" description="Disordered" evidence="6">
    <location>
        <begin position="197"/>
        <end position="221"/>
    </location>
</feature>
<dbReference type="PANTHER" id="PTHR33406:SF13">
    <property type="entry name" value="MEMBRANE PROTEIN YDFJ"/>
    <property type="match status" value="1"/>
</dbReference>
<keyword evidence="4 7" id="KW-1133">Transmembrane helix</keyword>
<dbReference type="RefSeq" id="WP_194539335.1">
    <property type="nucleotide sequence ID" value="NZ_JACEFB010000014.1"/>
</dbReference>
<evidence type="ECO:0000256" key="1">
    <source>
        <dbReference type="ARBA" id="ARBA00004651"/>
    </source>
</evidence>
<dbReference type="InterPro" id="IPR004869">
    <property type="entry name" value="MMPL_dom"/>
</dbReference>
<feature type="transmembrane region" description="Helical" evidence="7">
    <location>
        <begin position="783"/>
        <end position="802"/>
    </location>
</feature>
<evidence type="ECO:0000313" key="9">
    <source>
        <dbReference type="EMBL" id="MBA2227474.1"/>
    </source>
</evidence>
<organism evidence="9 10">
    <name type="scientific">Thermogemmata fonticola</name>
    <dbReference type="NCBI Taxonomy" id="2755323"/>
    <lineage>
        <taxon>Bacteria</taxon>
        <taxon>Pseudomonadati</taxon>
        <taxon>Planctomycetota</taxon>
        <taxon>Planctomycetia</taxon>
        <taxon>Gemmatales</taxon>
        <taxon>Gemmataceae</taxon>
        <taxon>Thermogemmata</taxon>
    </lineage>
</organism>
<reference evidence="9 10" key="1">
    <citation type="submission" date="2020-07" db="EMBL/GenBank/DDBJ databases">
        <title>Thermogemmata thermophila gen. nov., sp. nov., a novel moderate thermophilic planctomycete from a Kamchatka hot spring.</title>
        <authorList>
            <person name="Elcheninov A.G."/>
            <person name="Podosokorskaya O.A."/>
            <person name="Kovaleva O.L."/>
            <person name="Novikov A."/>
            <person name="Bonch-Osmolovskaya E.A."/>
            <person name="Toshchakov S.V."/>
            <person name="Kublanov I.V."/>
        </authorList>
    </citation>
    <scope>NUCLEOTIDE SEQUENCE [LARGE SCALE GENOMIC DNA]</scope>
    <source>
        <strain evidence="9 10">2918</strain>
    </source>
</reference>
<comment type="caution">
    <text evidence="9">The sequence shown here is derived from an EMBL/GenBank/DDBJ whole genome shotgun (WGS) entry which is preliminary data.</text>
</comment>
<feature type="transmembrane region" description="Helical" evidence="7">
    <location>
        <begin position="823"/>
        <end position="841"/>
    </location>
</feature>
<keyword evidence="2" id="KW-1003">Cell membrane</keyword>
<evidence type="ECO:0000256" key="6">
    <source>
        <dbReference type="SAM" id="MobiDB-lite"/>
    </source>
</evidence>